<dbReference type="KEGG" id="sre:PTSG_06514"/>
<proteinExistence type="predicted"/>
<feature type="compositionally biased region" description="Basic residues" evidence="1">
    <location>
        <begin position="429"/>
        <end position="445"/>
    </location>
</feature>
<gene>
    <name evidence="3" type="ORF">PTSG_06514</name>
</gene>
<dbReference type="SUPFAM" id="SSF47954">
    <property type="entry name" value="Cyclin-like"/>
    <property type="match status" value="1"/>
</dbReference>
<dbReference type="InterPro" id="IPR036915">
    <property type="entry name" value="Cyclin-like_sf"/>
</dbReference>
<feature type="region of interest" description="Disordered" evidence="1">
    <location>
        <begin position="19"/>
        <end position="57"/>
    </location>
</feature>
<feature type="compositionally biased region" description="Low complexity" evidence="1">
    <location>
        <begin position="36"/>
        <end position="54"/>
    </location>
</feature>
<dbReference type="AlphaFoldDB" id="F2UG11"/>
<protein>
    <recommendedName>
        <fullName evidence="2">Cyclin N-terminal domain-containing protein</fullName>
    </recommendedName>
</protein>
<evidence type="ECO:0000313" key="4">
    <source>
        <dbReference type="Proteomes" id="UP000007799"/>
    </source>
</evidence>
<keyword evidence="4" id="KW-1185">Reference proteome</keyword>
<dbReference type="Proteomes" id="UP000007799">
    <property type="component" value="Unassembled WGS sequence"/>
</dbReference>
<evidence type="ECO:0000313" key="3">
    <source>
        <dbReference type="EMBL" id="EGD75439.1"/>
    </source>
</evidence>
<feature type="region of interest" description="Disordered" evidence="1">
    <location>
        <begin position="341"/>
        <end position="445"/>
    </location>
</feature>
<organism evidence="4">
    <name type="scientific">Salpingoeca rosetta (strain ATCC 50818 / BSB-021)</name>
    <dbReference type="NCBI Taxonomy" id="946362"/>
    <lineage>
        <taxon>Eukaryota</taxon>
        <taxon>Choanoflagellata</taxon>
        <taxon>Craspedida</taxon>
        <taxon>Salpingoecidae</taxon>
        <taxon>Salpingoeca</taxon>
    </lineage>
</organism>
<dbReference type="InterPro" id="IPR006671">
    <property type="entry name" value="Cyclin_N"/>
</dbReference>
<dbReference type="GeneID" id="16072456"/>
<accession>F2UG11</accession>
<sequence>MTLQEDTLTNRISAVNSPASFVTGPLDPAPKPHHNTTVTASTTATQQQKTQQQQRPLWTPHAYFTQRAISVDDRDRACAAMQRICSALSLPPAVSGTSCLLFDLVLSSIEVKAQLVRIVSVACVRLAATMELGEDALSDDALLRAAAAKFSSKDLQRMARLLTSKLPPRAQLPLTAHHLIGDLVAVLDLTSCLKPLRQRRRRSKLQPPGVSVLPAIPEDDVVVDFGADTDCTASTSALASLHHQAQQETEQQQQAQVVVDVEAHRQRVLDMAMAKAATYGLAYSNVSTCSIIAYAVGCVASALHTEFGLRAHAVVTALETASNVSSEELKQASWLRCLTEGQQSSTATAPPSSPSPQQTAPPQSPTAVVPRSPVSPPSSAAPSQHQRPPSRLSPSRLLCRPSNPTTSSSSSSSQSLPCAPCSPSSSPPLRHRRAQLGHRGSFRKV</sequence>
<dbReference type="RefSeq" id="XP_004991896.1">
    <property type="nucleotide sequence ID" value="XM_004991839.1"/>
</dbReference>
<dbReference type="CDD" id="cd00043">
    <property type="entry name" value="CYCLIN_SF"/>
    <property type="match status" value="1"/>
</dbReference>
<feature type="compositionally biased region" description="Low complexity" evidence="1">
    <location>
        <begin position="342"/>
        <end position="428"/>
    </location>
</feature>
<dbReference type="Gene3D" id="1.10.472.10">
    <property type="entry name" value="Cyclin-like"/>
    <property type="match status" value="1"/>
</dbReference>
<feature type="domain" description="Cyclin N-terminal" evidence="2">
    <location>
        <begin position="53"/>
        <end position="166"/>
    </location>
</feature>
<evidence type="ECO:0000259" key="2">
    <source>
        <dbReference type="Pfam" id="PF00134"/>
    </source>
</evidence>
<dbReference type="EMBL" id="GL832972">
    <property type="protein sequence ID" value="EGD75439.1"/>
    <property type="molecule type" value="Genomic_DNA"/>
</dbReference>
<name>F2UG11_SALR5</name>
<dbReference type="InParanoid" id="F2UG11"/>
<evidence type="ECO:0000256" key="1">
    <source>
        <dbReference type="SAM" id="MobiDB-lite"/>
    </source>
</evidence>
<dbReference type="Pfam" id="PF00134">
    <property type="entry name" value="Cyclin_N"/>
    <property type="match status" value="1"/>
</dbReference>
<reference evidence="3" key="1">
    <citation type="submission" date="2009-08" db="EMBL/GenBank/DDBJ databases">
        <title>Annotation of Salpingoeca rosetta.</title>
        <authorList>
            <consortium name="The Broad Institute Genome Sequencing Platform"/>
            <person name="Russ C."/>
            <person name="Cuomo C."/>
            <person name="Burger G."/>
            <person name="Gray M.W."/>
            <person name="Holland P.W.H."/>
            <person name="King N."/>
            <person name="Lang F.B.F."/>
            <person name="Roger A.J."/>
            <person name="Ruiz-Trillo I."/>
            <person name="Young S.K."/>
            <person name="Zeng Q."/>
            <person name="Gargeya S."/>
            <person name="Alvarado L."/>
            <person name="Berlin A."/>
            <person name="Chapman S.B."/>
            <person name="Chen Z."/>
            <person name="Freedman E."/>
            <person name="Gellesch M."/>
            <person name="Goldberg J."/>
            <person name="Griggs A."/>
            <person name="Gujja S."/>
            <person name="Heilman E."/>
            <person name="Heiman D."/>
            <person name="Howarth C."/>
            <person name="Mehta T."/>
            <person name="Neiman D."/>
            <person name="Pearson M."/>
            <person name="Roberts A."/>
            <person name="Saif S."/>
            <person name="Shea T."/>
            <person name="Shenoy N."/>
            <person name="Sisk P."/>
            <person name="Stolte C."/>
            <person name="Sykes S."/>
            <person name="White J."/>
            <person name="Yandava C."/>
            <person name="Haas B."/>
            <person name="Nusbaum C."/>
            <person name="Birren B."/>
        </authorList>
    </citation>
    <scope>NUCLEOTIDE SEQUENCE [LARGE SCALE GENOMIC DNA]</scope>
    <source>
        <strain evidence="3">ATCC 50818</strain>
    </source>
</reference>